<keyword evidence="10" id="KW-1185">Reference proteome</keyword>
<evidence type="ECO:0000256" key="3">
    <source>
        <dbReference type="ARBA" id="ARBA00022691"/>
    </source>
</evidence>
<dbReference type="EMBL" id="GL349507">
    <property type="protein sequence ID" value="KNC55873.1"/>
    <property type="molecule type" value="Genomic_DNA"/>
</dbReference>
<dbReference type="GO" id="GO:0005783">
    <property type="term" value="C:endoplasmic reticulum"/>
    <property type="evidence" value="ECO:0007669"/>
    <property type="project" value="TreeGrafter"/>
</dbReference>
<name>A0A0L0DWH5_THETB</name>
<evidence type="ECO:0000259" key="8">
    <source>
        <dbReference type="PROSITE" id="PS51685"/>
    </source>
</evidence>
<protein>
    <recommendedName>
        <fullName evidence="6">Methyltransferase</fullName>
        <ecNumber evidence="6">2.1.1.-</ecNumber>
    </recommendedName>
</protein>
<evidence type="ECO:0000256" key="2">
    <source>
        <dbReference type="ARBA" id="ARBA00022679"/>
    </source>
</evidence>
<dbReference type="InterPro" id="IPR050447">
    <property type="entry name" value="Erg6_SMT_methyltransf"/>
</dbReference>
<dbReference type="SUPFAM" id="SSF53335">
    <property type="entry name" value="S-adenosyl-L-methionine-dependent methyltransferases"/>
    <property type="match status" value="1"/>
</dbReference>
<organism evidence="9 10">
    <name type="scientific">Thecamonas trahens ATCC 50062</name>
    <dbReference type="NCBI Taxonomy" id="461836"/>
    <lineage>
        <taxon>Eukaryota</taxon>
        <taxon>Apusozoa</taxon>
        <taxon>Apusomonadida</taxon>
        <taxon>Apusomonadidae</taxon>
        <taxon>Thecamonas</taxon>
    </lineage>
</organism>
<dbReference type="PROSITE" id="PS51685">
    <property type="entry name" value="SAM_MT_ERG6_SMT"/>
    <property type="match status" value="1"/>
</dbReference>
<evidence type="ECO:0000256" key="1">
    <source>
        <dbReference type="ARBA" id="ARBA00022603"/>
    </source>
</evidence>
<evidence type="ECO:0000313" key="9">
    <source>
        <dbReference type="EMBL" id="KNC55873.1"/>
    </source>
</evidence>
<dbReference type="Pfam" id="PF08498">
    <property type="entry name" value="Sterol_MT_C"/>
    <property type="match status" value="1"/>
</dbReference>
<keyword evidence="3 5" id="KW-0949">S-adenosyl-L-methionine</keyword>
<reference evidence="9 10" key="1">
    <citation type="submission" date="2010-05" db="EMBL/GenBank/DDBJ databases">
        <title>The Genome Sequence of Thecamonas trahens ATCC 50062.</title>
        <authorList>
            <consortium name="The Broad Institute Genome Sequencing Platform"/>
            <person name="Russ C."/>
            <person name="Cuomo C."/>
            <person name="Shea T."/>
            <person name="Young S.K."/>
            <person name="Zeng Q."/>
            <person name="Koehrsen M."/>
            <person name="Haas B."/>
            <person name="Borodovsky M."/>
            <person name="Guigo R."/>
            <person name="Alvarado L."/>
            <person name="Berlin A."/>
            <person name="Bochicchio J."/>
            <person name="Borenstein D."/>
            <person name="Chapman S."/>
            <person name="Chen Z."/>
            <person name="Freedman E."/>
            <person name="Gellesch M."/>
            <person name="Goldberg J."/>
            <person name="Griggs A."/>
            <person name="Gujja S."/>
            <person name="Heilman E."/>
            <person name="Heiman D."/>
            <person name="Hepburn T."/>
            <person name="Howarth C."/>
            <person name="Jen D."/>
            <person name="Larson L."/>
            <person name="Mehta T."/>
            <person name="Park D."/>
            <person name="Pearson M."/>
            <person name="Roberts A."/>
            <person name="Saif S."/>
            <person name="Shenoy N."/>
            <person name="Sisk P."/>
            <person name="Stolte C."/>
            <person name="Sykes S."/>
            <person name="Thomson T."/>
            <person name="Walk T."/>
            <person name="White J."/>
            <person name="Yandava C."/>
            <person name="Burger G."/>
            <person name="Gray M.W."/>
            <person name="Holland P.W.H."/>
            <person name="King N."/>
            <person name="Lang F.B.F."/>
            <person name="Roger A.J."/>
            <person name="Ruiz-Trillo I."/>
            <person name="Lander E."/>
            <person name="Nusbaum C."/>
        </authorList>
    </citation>
    <scope>NUCLEOTIDE SEQUENCE [LARGE SCALE GENOMIC DNA]</scope>
    <source>
        <strain evidence="9 10">ATCC 50062</strain>
    </source>
</reference>
<dbReference type="GeneID" id="25569325"/>
<evidence type="ECO:0000256" key="6">
    <source>
        <dbReference type="RuleBase" id="RU362025"/>
    </source>
</evidence>
<dbReference type="AlphaFoldDB" id="A0A0L0DWH5"/>
<dbReference type="GO" id="GO:0016126">
    <property type="term" value="P:sterol biosynthetic process"/>
    <property type="evidence" value="ECO:0007669"/>
    <property type="project" value="TreeGrafter"/>
</dbReference>
<feature type="transmembrane region" description="Helical" evidence="7">
    <location>
        <begin position="12"/>
        <end position="28"/>
    </location>
</feature>
<dbReference type="PANTHER" id="PTHR44068">
    <property type="entry name" value="ZGC:194242"/>
    <property type="match status" value="1"/>
</dbReference>
<evidence type="ECO:0000313" key="10">
    <source>
        <dbReference type="Proteomes" id="UP000054408"/>
    </source>
</evidence>
<dbReference type="OMA" id="AFNKAMH"/>
<dbReference type="InterPro" id="IPR029063">
    <property type="entry name" value="SAM-dependent_MTases_sf"/>
</dbReference>
<keyword evidence="7" id="KW-1133">Transmembrane helix</keyword>
<proteinExistence type="inferred from homology"/>
<keyword evidence="1 5" id="KW-0489">Methyltransferase</keyword>
<dbReference type="PANTHER" id="PTHR44068:SF1">
    <property type="entry name" value="HYPOTHETICAL LOC100005854"/>
    <property type="match status" value="1"/>
</dbReference>
<keyword evidence="7" id="KW-0472">Membrane</keyword>
<dbReference type="InterPro" id="IPR013705">
    <property type="entry name" value="Sterol_MeTrfase_C"/>
</dbReference>
<dbReference type="RefSeq" id="XP_013752795.1">
    <property type="nucleotide sequence ID" value="XM_013897341.1"/>
</dbReference>
<dbReference type="eggNOG" id="KOG1269">
    <property type="taxonomic scope" value="Eukaryota"/>
</dbReference>
<evidence type="ECO:0000256" key="5">
    <source>
        <dbReference type="PROSITE-ProRule" id="PRU01022"/>
    </source>
</evidence>
<sequence>MGISTGQKFKLFFKLIVTAPGAIIKGVISSLINAFLGASALKKLIIIGVVAFLYKTLKSRHKSASLLGMNRSSMDESAVAAVASSYEQMFDSQDATSRLESYTTVVNSYYDLATDFYEWGWGQSFHFGTRFVGETLTASVARHEHYLSSHLGLKPGMDVLDVGCGVGGPMISIARFSGANLTGLNNNAYQISRGQKLVAEAGLAGRCGFVKADFMHIPVEDASYDAVYEIEATCHAPDRVACYSEINRILKDGGLFGGYEWTMTDKYDPNNPAHNKIKHDIAIGNGLPDIITSEDVRQALIDSGYEIVEFVDLAPTTPENPIPWYYDMQGSYSLSRFRLTKVGKWCSHALVNVLETLGLSPKGSVKTHEILIRASEGLLAGGEQELFTPMLFFIARKVSDAPAAAGTSS</sequence>
<gene>
    <name evidence="9" type="ORF">AMSG_11323</name>
</gene>
<accession>A0A0L0DWH5</accession>
<dbReference type="Pfam" id="PF08241">
    <property type="entry name" value="Methyltransf_11"/>
    <property type="match status" value="1"/>
</dbReference>
<dbReference type="InterPro" id="IPR013216">
    <property type="entry name" value="Methyltransf_11"/>
</dbReference>
<dbReference type="Gene3D" id="3.40.50.150">
    <property type="entry name" value="Vaccinia Virus protein VP39"/>
    <property type="match status" value="1"/>
</dbReference>
<dbReference type="STRING" id="461836.A0A0L0DWH5"/>
<dbReference type="GO" id="GO:0003838">
    <property type="term" value="F:sterol 24-C-methyltransferase activity"/>
    <property type="evidence" value="ECO:0007669"/>
    <property type="project" value="TreeGrafter"/>
</dbReference>
<dbReference type="OrthoDB" id="4310724at2759"/>
<evidence type="ECO:0000256" key="4">
    <source>
        <dbReference type="ARBA" id="ARBA00038188"/>
    </source>
</evidence>
<evidence type="ECO:0000256" key="7">
    <source>
        <dbReference type="SAM" id="Phobius"/>
    </source>
</evidence>
<dbReference type="EC" id="2.1.1.-" evidence="6"/>
<dbReference type="GO" id="GO:0032259">
    <property type="term" value="P:methylation"/>
    <property type="evidence" value="ECO:0007669"/>
    <property type="project" value="UniProtKB-KW"/>
</dbReference>
<keyword evidence="7" id="KW-0812">Transmembrane</keyword>
<dbReference type="CDD" id="cd02440">
    <property type="entry name" value="AdoMet_MTases"/>
    <property type="match status" value="1"/>
</dbReference>
<dbReference type="Proteomes" id="UP000054408">
    <property type="component" value="Unassembled WGS sequence"/>
</dbReference>
<feature type="domain" description="SAM-dependent methyltransferase Erg6/SMT-type" evidence="8">
    <location>
        <begin position="109"/>
        <end position="398"/>
    </location>
</feature>
<dbReference type="InterPro" id="IPR030384">
    <property type="entry name" value="MeTrfase_SMT"/>
</dbReference>
<keyword evidence="2 5" id="KW-0808">Transferase</keyword>
<comment type="similarity">
    <text evidence="4 5 6">Belongs to the class I-like SAM-binding methyltransferase superfamily. Erg6/SMT family.</text>
</comment>